<organism evidence="1 2">
    <name type="scientific">Zafaria cholistanensis</name>
    <dbReference type="NCBI Taxonomy" id="1682741"/>
    <lineage>
        <taxon>Bacteria</taxon>
        <taxon>Bacillati</taxon>
        <taxon>Actinomycetota</taxon>
        <taxon>Actinomycetes</taxon>
        <taxon>Micrococcales</taxon>
        <taxon>Micrococcaceae</taxon>
        <taxon>Zafaria</taxon>
    </lineage>
</organism>
<keyword evidence="2" id="KW-1185">Reference proteome</keyword>
<sequence length="78" mass="8725">MTEAPHAPKLPEGFTWDSPLGRALLHAGAELGVDRRDIAMWLRYGRTPALPPPHRPGAFLHRPDLVIEAFHGHFGIVW</sequence>
<gene>
    <name evidence="1" type="ORF">NCCP1664_14220</name>
</gene>
<dbReference type="AlphaFoldDB" id="A0A5A7NQB1"/>
<accession>A0A5A7NQB1</accession>
<comment type="caution">
    <text evidence="1">The sequence shown here is derived from an EMBL/GenBank/DDBJ whole genome shotgun (WGS) entry which is preliminary data.</text>
</comment>
<evidence type="ECO:0000313" key="1">
    <source>
        <dbReference type="EMBL" id="GER22925.1"/>
    </source>
</evidence>
<name>A0A5A7NQB1_9MICC</name>
<protein>
    <submittedName>
        <fullName evidence="1">Uncharacterized protein</fullName>
    </submittedName>
</protein>
<evidence type="ECO:0000313" key="2">
    <source>
        <dbReference type="Proteomes" id="UP000325307"/>
    </source>
</evidence>
<reference evidence="1 2" key="1">
    <citation type="submission" date="2019-09" db="EMBL/GenBank/DDBJ databases">
        <title>Arthrobacter zafarii sp. nov., a moderately thermotolerant and halotolerant actinobacterium isolated from Cholistan desert soil of Pakistan.</title>
        <authorList>
            <person name="Amin A."/>
            <person name="Ahmed I."/>
            <person name="Khalid N."/>
            <person name="Schumann P."/>
            <person name="Busse H.J."/>
            <person name="Khan I.U."/>
            <person name="Li S."/>
            <person name="Li W.J."/>
        </authorList>
    </citation>
    <scope>NUCLEOTIDE SEQUENCE [LARGE SCALE GENOMIC DNA]</scope>
    <source>
        <strain evidence="1 2">NCCP-1664</strain>
    </source>
</reference>
<dbReference type="RefSeq" id="WP_149956551.1">
    <property type="nucleotide sequence ID" value="NZ_BKDJ01000006.1"/>
</dbReference>
<dbReference type="Proteomes" id="UP000325307">
    <property type="component" value="Unassembled WGS sequence"/>
</dbReference>
<dbReference type="EMBL" id="BKDJ01000006">
    <property type="protein sequence ID" value="GER22925.1"/>
    <property type="molecule type" value="Genomic_DNA"/>
</dbReference>
<proteinExistence type="predicted"/>